<evidence type="ECO:0000256" key="8">
    <source>
        <dbReference type="SAM" id="MobiDB-lite"/>
    </source>
</evidence>
<evidence type="ECO:0000256" key="4">
    <source>
        <dbReference type="ARBA" id="ARBA00022989"/>
    </source>
</evidence>
<evidence type="ECO:0000256" key="6">
    <source>
        <dbReference type="ARBA" id="ARBA00023136"/>
    </source>
</evidence>
<reference evidence="11 12" key="1">
    <citation type="submission" date="2017-10" db="EMBL/GenBank/DDBJ databases">
        <title>Sequencing the genomes of 1000 actinobacteria strains.</title>
        <authorList>
            <person name="Klenk H.-P."/>
        </authorList>
    </citation>
    <scope>NUCLEOTIDE SEQUENCE [LARGE SCALE GENOMIC DNA]</scope>
    <source>
        <strain evidence="11 12">DSM 21863</strain>
    </source>
</reference>
<evidence type="ECO:0000256" key="2">
    <source>
        <dbReference type="ARBA" id="ARBA00022448"/>
    </source>
</evidence>
<keyword evidence="6 9" id="KW-0472">Membrane</keyword>
<evidence type="ECO:0000256" key="5">
    <source>
        <dbReference type="ARBA" id="ARBA00023065"/>
    </source>
</evidence>
<feature type="compositionally biased region" description="Pro residues" evidence="8">
    <location>
        <begin position="1"/>
        <end position="10"/>
    </location>
</feature>
<keyword evidence="12" id="KW-1185">Reference proteome</keyword>
<dbReference type="PANTHER" id="PTHR11537">
    <property type="entry name" value="VOLTAGE-GATED POTASSIUM CHANNEL"/>
    <property type="match status" value="1"/>
</dbReference>
<feature type="region of interest" description="Disordered" evidence="8">
    <location>
        <begin position="1"/>
        <end position="45"/>
    </location>
</feature>
<name>A0A2A9ESP2_9MICO</name>
<feature type="region of interest" description="Disordered" evidence="8">
    <location>
        <begin position="283"/>
        <end position="310"/>
    </location>
</feature>
<accession>A0A2A9ESP2</accession>
<dbReference type="InterPro" id="IPR013099">
    <property type="entry name" value="K_chnl_dom"/>
</dbReference>
<evidence type="ECO:0000259" key="10">
    <source>
        <dbReference type="Pfam" id="PF07885"/>
    </source>
</evidence>
<feature type="transmembrane region" description="Helical" evidence="9">
    <location>
        <begin position="83"/>
        <end position="103"/>
    </location>
</feature>
<keyword evidence="3 9" id="KW-0812">Transmembrane</keyword>
<dbReference type="EMBL" id="PDJJ01000001">
    <property type="protein sequence ID" value="PFG42157.1"/>
    <property type="molecule type" value="Genomic_DNA"/>
</dbReference>
<keyword evidence="7 11" id="KW-0407">Ion channel</keyword>
<feature type="transmembrane region" description="Helical" evidence="9">
    <location>
        <begin position="157"/>
        <end position="178"/>
    </location>
</feature>
<dbReference type="PANTHER" id="PTHR11537:SF254">
    <property type="entry name" value="POTASSIUM VOLTAGE-GATED CHANNEL PROTEIN SHAB"/>
    <property type="match status" value="1"/>
</dbReference>
<evidence type="ECO:0000313" key="12">
    <source>
        <dbReference type="Proteomes" id="UP000224130"/>
    </source>
</evidence>
<evidence type="ECO:0000313" key="11">
    <source>
        <dbReference type="EMBL" id="PFG42157.1"/>
    </source>
</evidence>
<dbReference type="Gene3D" id="1.20.5.110">
    <property type="match status" value="1"/>
</dbReference>
<evidence type="ECO:0000256" key="3">
    <source>
        <dbReference type="ARBA" id="ARBA00022692"/>
    </source>
</evidence>
<keyword evidence="4 9" id="KW-1133">Transmembrane helix</keyword>
<feature type="transmembrane region" description="Helical" evidence="9">
    <location>
        <begin position="190"/>
        <end position="209"/>
    </location>
</feature>
<gene>
    <name evidence="11" type="ORF">ATJ88_0808</name>
</gene>
<evidence type="ECO:0000256" key="7">
    <source>
        <dbReference type="ARBA" id="ARBA00023303"/>
    </source>
</evidence>
<sequence length="310" mass="32963">MSSTPAPPTDRPLDHPDGPATDAPDARPRTGRLDRARAAAGGDGAGDRFARWERAVEWPLLVVALLFLVAYAVPVAFPDVPAAVRTACSGVLWLTWVAFVVDYGVRLVLTPRRWHFVRTHPLDLAVIALPLLRPLRLLLLVNALLRINRMGSRHLRGQVVVFAAAGTALLVLTGALAITNAERGVPGSSIANLGDGFWWAIVTMSTVGYGDMFPVTVTGRFVAVGLMIGGIALLGVVTATLASWLVERVDATTEEEHQATRGQVDALHAELAALRAELRDRAVLAPSGPSGTDDATGAPPHGDREADGRR</sequence>
<protein>
    <submittedName>
        <fullName evidence="11">Voltage-gated potassium channel</fullName>
    </submittedName>
</protein>
<evidence type="ECO:0000256" key="1">
    <source>
        <dbReference type="ARBA" id="ARBA00004141"/>
    </source>
</evidence>
<comment type="caution">
    <text evidence="11">The sequence shown here is derived from an EMBL/GenBank/DDBJ whole genome shotgun (WGS) entry which is preliminary data.</text>
</comment>
<dbReference type="OrthoDB" id="9799090at2"/>
<dbReference type="AlphaFoldDB" id="A0A2A9ESP2"/>
<feature type="transmembrane region" description="Helical" evidence="9">
    <location>
        <begin position="221"/>
        <end position="246"/>
    </location>
</feature>
<keyword evidence="2" id="KW-0813">Transport</keyword>
<dbReference type="PRINTS" id="PR00169">
    <property type="entry name" value="KCHANNEL"/>
</dbReference>
<feature type="domain" description="Potassium channel" evidence="10">
    <location>
        <begin position="169"/>
        <end position="246"/>
    </location>
</feature>
<organism evidence="11 12">
    <name type="scientific">Isoptericola jiangsuensis</name>
    <dbReference type="NCBI Taxonomy" id="548579"/>
    <lineage>
        <taxon>Bacteria</taxon>
        <taxon>Bacillati</taxon>
        <taxon>Actinomycetota</taxon>
        <taxon>Actinomycetes</taxon>
        <taxon>Micrococcales</taxon>
        <taxon>Promicromonosporaceae</taxon>
        <taxon>Isoptericola</taxon>
    </lineage>
</organism>
<keyword evidence="5" id="KW-0406">Ion transport</keyword>
<dbReference type="Gene3D" id="1.10.287.70">
    <property type="match status" value="1"/>
</dbReference>
<feature type="transmembrane region" description="Helical" evidence="9">
    <location>
        <begin position="124"/>
        <end position="145"/>
    </location>
</feature>
<dbReference type="GO" id="GO:0008076">
    <property type="term" value="C:voltage-gated potassium channel complex"/>
    <property type="evidence" value="ECO:0007669"/>
    <property type="project" value="InterPro"/>
</dbReference>
<dbReference type="InterPro" id="IPR028325">
    <property type="entry name" value="VG_K_chnl"/>
</dbReference>
<dbReference type="SUPFAM" id="SSF81324">
    <property type="entry name" value="Voltage-gated potassium channels"/>
    <property type="match status" value="1"/>
</dbReference>
<feature type="transmembrane region" description="Helical" evidence="9">
    <location>
        <begin position="58"/>
        <end position="77"/>
    </location>
</feature>
<dbReference type="GO" id="GO:0001508">
    <property type="term" value="P:action potential"/>
    <property type="evidence" value="ECO:0007669"/>
    <property type="project" value="TreeGrafter"/>
</dbReference>
<comment type="subcellular location">
    <subcellularLocation>
        <location evidence="1">Membrane</location>
        <topology evidence="1">Multi-pass membrane protein</topology>
    </subcellularLocation>
</comment>
<dbReference type="GO" id="GO:0005249">
    <property type="term" value="F:voltage-gated potassium channel activity"/>
    <property type="evidence" value="ECO:0007669"/>
    <property type="project" value="InterPro"/>
</dbReference>
<evidence type="ECO:0000256" key="9">
    <source>
        <dbReference type="SAM" id="Phobius"/>
    </source>
</evidence>
<feature type="compositionally biased region" description="Basic and acidic residues" evidence="8">
    <location>
        <begin position="301"/>
        <end position="310"/>
    </location>
</feature>
<proteinExistence type="predicted"/>
<dbReference type="RefSeq" id="WP_098462717.1">
    <property type="nucleotide sequence ID" value="NZ_PDJJ01000001.1"/>
</dbReference>
<dbReference type="Proteomes" id="UP000224130">
    <property type="component" value="Unassembled WGS sequence"/>
</dbReference>
<feature type="compositionally biased region" description="Basic and acidic residues" evidence="8">
    <location>
        <begin position="24"/>
        <end position="37"/>
    </location>
</feature>
<dbReference type="Pfam" id="PF07885">
    <property type="entry name" value="Ion_trans_2"/>
    <property type="match status" value="1"/>
</dbReference>